<reference evidence="2" key="1">
    <citation type="journal article" date="2014" name="Science">
        <title>Ancient hybridizations among the ancestral genomes of bread wheat.</title>
        <authorList>
            <consortium name="International Wheat Genome Sequencing Consortium,"/>
            <person name="Marcussen T."/>
            <person name="Sandve S.R."/>
            <person name="Heier L."/>
            <person name="Spannagl M."/>
            <person name="Pfeifer M."/>
            <person name="Jakobsen K.S."/>
            <person name="Wulff B.B."/>
            <person name="Steuernagel B."/>
            <person name="Mayer K.F."/>
            <person name="Olsen O.A."/>
        </authorList>
    </citation>
    <scope>NUCLEOTIDE SEQUENCE [LARGE SCALE GENOMIC DNA]</scope>
    <source>
        <strain evidence="2">cv. AL8/78</strain>
    </source>
</reference>
<organism evidence="1 2">
    <name type="scientific">Aegilops tauschii subsp. strangulata</name>
    <name type="common">Goatgrass</name>
    <dbReference type="NCBI Taxonomy" id="200361"/>
    <lineage>
        <taxon>Eukaryota</taxon>
        <taxon>Viridiplantae</taxon>
        <taxon>Streptophyta</taxon>
        <taxon>Embryophyta</taxon>
        <taxon>Tracheophyta</taxon>
        <taxon>Spermatophyta</taxon>
        <taxon>Magnoliopsida</taxon>
        <taxon>Liliopsida</taxon>
        <taxon>Poales</taxon>
        <taxon>Poaceae</taxon>
        <taxon>BOP clade</taxon>
        <taxon>Pooideae</taxon>
        <taxon>Triticodae</taxon>
        <taxon>Triticeae</taxon>
        <taxon>Triticinae</taxon>
        <taxon>Aegilops</taxon>
    </lineage>
</organism>
<dbReference type="EnsemblPlants" id="AET5Gv21192600.5">
    <property type="protein sequence ID" value="AET5Gv21192600.5"/>
    <property type="gene ID" value="AET5Gv21192600"/>
</dbReference>
<dbReference type="Gramene" id="AET5Gv21192600.5">
    <property type="protein sequence ID" value="AET5Gv21192600.5"/>
    <property type="gene ID" value="AET5Gv21192600"/>
</dbReference>
<dbReference type="GO" id="GO:0009507">
    <property type="term" value="C:chloroplast"/>
    <property type="evidence" value="ECO:0007669"/>
    <property type="project" value="TreeGrafter"/>
</dbReference>
<dbReference type="AlphaFoldDB" id="A0A453MIA6"/>
<protein>
    <submittedName>
        <fullName evidence="1">Uncharacterized protein</fullName>
    </submittedName>
</protein>
<dbReference type="Proteomes" id="UP000015105">
    <property type="component" value="Chromosome 5D"/>
</dbReference>
<evidence type="ECO:0000313" key="1">
    <source>
        <dbReference type="EnsemblPlants" id="AET5Gv21192600.5"/>
    </source>
</evidence>
<dbReference type="PANTHER" id="PTHR36716">
    <property type="entry name" value="F3H9.20 PROTEIN"/>
    <property type="match status" value="1"/>
</dbReference>
<accession>A0A453MIA6</accession>
<keyword evidence="2" id="KW-1185">Reference proteome</keyword>
<dbReference type="InterPro" id="IPR019275">
    <property type="entry name" value="DUF2301"/>
</dbReference>
<proteinExistence type="predicted"/>
<reference evidence="1" key="3">
    <citation type="journal article" date="2017" name="Nature">
        <title>Genome sequence of the progenitor of the wheat D genome Aegilops tauschii.</title>
        <authorList>
            <person name="Luo M.C."/>
            <person name="Gu Y.Q."/>
            <person name="Puiu D."/>
            <person name="Wang H."/>
            <person name="Twardziok S.O."/>
            <person name="Deal K.R."/>
            <person name="Huo N."/>
            <person name="Zhu T."/>
            <person name="Wang L."/>
            <person name="Wang Y."/>
            <person name="McGuire P.E."/>
            <person name="Liu S."/>
            <person name="Long H."/>
            <person name="Ramasamy R.K."/>
            <person name="Rodriguez J.C."/>
            <person name="Van S.L."/>
            <person name="Yuan L."/>
            <person name="Wang Z."/>
            <person name="Xia Z."/>
            <person name="Xiao L."/>
            <person name="Anderson O.D."/>
            <person name="Ouyang S."/>
            <person name="Liang Y."/>
            <person name="Zimin A.V."/>
            <person name="Pertea G."/>
            <person name="Qi P."/>
            <person name="Bennetzen J.L."/>
            <person name="Dai X."/>
            <person name="Dawson M.W."/>
            <person name="Muller H.G."/>
            <person name="Kugler K."/>
            <person name="Rivarola-Duarte L."/>
            <person name="Spannagl M."/>
            <person name="Mayer K.F.X."/>
            <person name="Lu F.H."/>
            <person name="Bevan M.W."/>
            <person name="Leroy P."/>
            <person name="Li P."/>
            <person name="You F.M."/>
            <person name="Sun Q."/>
            <person name="Liu Z."/>
            <person name="Lyons E."/>
            <person name="Wicker T."/>
            <person name="Salzberg S.L."/>
            <person name="Devos K.M."/>
            <person name="Dvorak J."/>
        </authorList>
    </citation>
    <scope>NUCLEOTIDE SEQUENCE [LARGE SCALE GENOMIC DNA]</scope>
    <source>
        <strain evidence="1">cv. AL8/78</strain>
    </source>
</reference>
<dbReference type="Pfam" id="PF10063">
    <property type="entry name" value="DUF2301"/>
    <property type="match status" value="1"/>
</dbReference>
<reference evidence="1" key="4">
    <citation type="submission" date="2019-03" db="UniProtKB">
        <authorList>
            <consortium name="EnsemblPlants"/>
        </authorList>
    </citation>
    <scope>IDENTIFICATION</scope>
</reference>
<reference evidence="2" key="2">
    <citation type="journal article" date="2017" name="Nat. Plants">
        <title>The Aegilops tauschii genome reveals multiple impacts of transposons.</title>
        <authorList>
            <person name="Zhao G."/>
            <person name="Zou C."/>
            <person name="Li K."/>
            <person name="Wang K."/>
            <person name="Li T."/>
            <person name="Gao L."/>
            <person name="Zhang X."/>
            <person name="Wang H."/>
            <person name="Yang Z."/>
            <person name="Liu X."/>
            <person name="Jiang W."/>
            <person name="Mao L."/>
            <person name="Kong X."/>
            <person name="Jiao Y."/>
            <person name="Jia J."/>
        </authorList>
    </citation>
    <scope>NUCLEOTIDE SEQUENCE [LARGE SCALE GENOMIC DNA]</scope>
    <source>
        <strain evidence="2">cv. AL8/78</strain>
    </source>
</reference>
<reference evidence="1" key="5">
    <citation type="journal article" date="2021" name="G3 (Bethesda)">
        <title>Aegilops tauschii genome assembly Aet v5.0 features greater sequence contiguity and improved annotation.</title>
        <authorList>
            <person name="Wang L."/>
            <person name="Zhu T."/>
            <person name="Rodriguez J.C."/>
            <person name="Deal K.R."/>
            <person name="Dubcovsky J."/>
            <person name="McGuire P.E."/>
            <person name="Lux T."/>
            <person name="Spannagl M."/>
            <person name="Mayer K.F.X."/>
            <person name="Baldrich P."/>
            <person name="Meyers B.C."/>
            <person name="Huo N."/>
            <person name="Gu Y.Q."/>
            <person name="Zhou H."/>
            <person name="Devos K.M."/>
            <person name="Bennetzen J.L."/>
            <person name="Unver T."/>
            <person name="Budak H."/>
            <person name="Gulick P.J."/>
            <person name="Galiba G."/>
            <person name="Kalapos B."/>
            <person name="Nelson D.R."/>
            <person name="Li P."/>
            <person name="You F.M."/>
            <person name="Luo M.C."/>
            <person name="Dvorak J."/>
        </authorList>
    </citation>
    <scope>NUCLEOTIDE SEQUENCE [LARGE SCALE GENOMIC DNA]</scope>
    <source>
        <strain evidence="1">cv. AL8/78</strain>
    </source>
</reference>
<dbReference type="PANTHER" id="PTHR36716:SF2">
    <property type="entry name" value="F3H9.20 PROTEIN"/>
    <property type="match status" value="1"/>
</dbReference>
<evidence type="ECO:0000313" key="2">
    <source>
        <dbReference type="Proteomes" id="UP000015105"/>
    </source>
</evidence>
<sequence length="70" mass="7933">MQSGLMDDGTKMSLLGVWMALFTVFAARKFQQPIKDDIGDKSVFIFNALPEEEKKALLQRLEAPTEQKTE</sequence>
<name>A0A453MIA6_AEGTS</name>